<keyword evidence="3" id="KW-0804">Transcription</keyword>
<evidence type="ECO:0000256" key="2">
    <source>
        <dbReference type="ARBA" id="ARBA00023125"/>
    </source>
</evidence>
<accession>A0A399T8Z9</accession>
<dbReference type="SUPFAM" id="SSF46689">
    <property type="entry name" value="Homeodomain-like"/>
    <property type="match status" value="1"/>
</dbReference>
<dbReference type="PANTHER" id="PTHR46796">
    <property type="entry name" value="HTH-TYPE TRANSCRIPTIONAL ACTIVATOR RHAS-RELATED"/>
    <property type="match status" value="1"/>
</dbReference>
<comment type="caution">
    <text evidence="5">The sequence shown here is derived from an EMBL/GenBank/DDBJ whole genome shotgun (WGS) entry which is preliminary data.</text>
</comment>
<gene>
    <name evidence="5" type="ORF">D1614_01530</name>
</gene>
<dbReference type="Proteomes" id="UP000265926">
    <property type="component" value="Unassembled WGS sequence"/>
</dbReference>
<evidence type="ECO:0000313" key="5">
    <source>
        <dbReference type="EMBL" id="RIJ50641.1"/>
    </source>
</evidence>
<dbReference type="InterPro" id="IPR050204">
    <property type="entry name" value="AraC_XylS_family_regulators"/>
</dbReference>
<dbReference type="PROSITE" id="PS01124">
    <property type="entry name" value="HTH_ARAC_FAMILY_2"/>
    <property type="match status" value="1"/>
</dbReference>
<protein>
    <submittedName>
        <fullName evidence="5">AraC family transcriptional regulator</fullName>
    </submittedName>
</protein>
<dbReference type="Gene3D" id="1.10.10.60">
    <property type="entry name" value="Homeodomain-like"/>
    <property type="match status" value="1"/>
</dbReference>
<dbReference type="InterPro" id="IPR046532">
    <property type="entry name" value="DUF6597"/>
</dbReference>
<reference evidence="5 6" key="1">
    <citation type="submission" date="2018-08" db="EMBL/GenBank/DDBJ databases">
        <title>Pallidiluteibacterium maritimus gen. nov., sp. nov., isolated from coastal sediment.</title>
        <authorList>
            <person name="Zhou L.Y."/>
        </authorList>
    </citation>
    <scope>NUCLEOTIDE SEQUENCE [LARGE SCALE GENOMIC DNA]</scope>
    <source>
        <strain evidence="5 6">XSD2</strain>
    </source>
</reference>
<proteinExistence type="predicted"/>
<name>A0A399T8Z9_9BACT</name>
<feature type="domain" description="HTH araC/xylS-type" evidence="4">
    <location>
        <begin position="155"/>
        <end position="260"/>
    </location>
</feature>
<dbReference type="GO" id="GO:0003700">
    <property type="term" value="F:DNA-binding transcription factor activity"/>
    <property type="evidence" value="ECO:0007669"/>
    <property type="project" value="InterPro"/>
</dbReference>
<evidence type="ECO:0000256" key="3">
    <source>
        <dbReference type="ARBA" id="ARBA00023163"/>
    </source>
</evidence>
<organism evidence="5 6">
    <name type="scientific">Maribellus luteus</name>
    <dbReference type="NCBI Taxonomy" id="2305463"/>
    <lineage>
        <taxon>Bacteria</taxon>
        <taxon>Pseudomonadati</taxon>
        <taxon>Bacteroidota</taxon>
        <taxon>Bacteroidia</taxon>
        <taxon>Marinilabiliales</taxon>
        <taxon>Prolixibacteraceae</taxon>
        <taxon>Maribellus</taxon>
    </lineage>
</organism>
<dbReference type="InterPro" id="IPR009057">
    <property type="entry name" value="Homeodomain-like_sf"/>
</dbReference>
<dbReference type="GO" id="GO:0043565">
    <property type="term" value="F:sequence-specific DNA binding"/>
    <property type="evidence" value="ECO:0007669"/>
    <property type="project" value="InterPro"/>
</dbReference>
<dbReference type="Pfam" id="PF12833">
    <property type="entry name" value="HTH_18"/>
    <property type="match status" value="1"/>
</dbReference>
<evidence type="ECO:0000313" key="6">
    <source>
        <dbReference type="Proteomes" id="UP000265926"/>
    </source>
</evidence>
<keyword evidence="6" id="KW-1185">Reference proteome</keyword>
<evidence type="ECO:0000256" key="1">
    <source>
        <dbReference type="ARBA" id="ARBA00023015"/>
    </source>
</evidence>
<sequence length="269" mass="31016">MKYHISKPSPWLSKFVKHYWSIDNCIPAGQEHTQRIVPHGLLELTFYLGDKPVSKTPGKSFSESTLITGQLSEFYDIQIAGKLSLFSILFYPHGLSRFTDLPLSELSNQNVPLKFIFKEETDELESRLYEAASFAERIAIAERHLLRILQKNKGNNYFNRIEESVQQINQSKGLASIDFLASEACYSRKQFERAFSHSIGTSPKQFLKIVRFQNALAEKAKNKVQNLTELTFKCGYYDQSHMTNDFQKLSGMSPKQYFNEGEAYSDYFQ</sequence>
<dbReference type="Pfam" id="PF20240">
    <property type="entry name" value="DUF6597"/>
    <property type="match status" value="1"/>
</dbReference>
<keyword evidence="1" id="KW-0805">Transcription regulation</keyword>
<dbReference type="InterPro" id="IPR018060">
    <property type="entry name" value="HTH_AraC"/>
</dbReference>
<dbReference type="EMBL" id="QWGR01000001">
    <property type="protein sequence ID" value="RIJ50641.1"/>
    <property type="molecule type" value="Genomic_DNA"/>
</dbReference>
<dbReference type="RefSeq" id="WP_119436110.1">
    <property type="nucleotide sequence ID" value="NZ_QWGR01000001.1"/>
</dbReference>
<dbReference type="OrthoDB" id="2569619at2"/>
<dbReference type="SMART" id="SM00342">
    <property type="entry name" value="HTH_ARAC"/>
    <property type="match status" value="1"/>
</dbReference>
<dbReference type="AlphaFoldDB" id="A0A399T8Z9"/>
<evidence type="ECO:0000259" key="4">
    <source>
        <dbReference type="PROSITE" id="PS01124"/>
    </source>
</evidence>
<keyword evidence="2" id="KW-0238">DNA-binding</keyword>
<dbReference type="PANTHER" id="PTHR46796:SF13">
    <property type="entry name" value="HTH-TYPE TRANSCRIPTIONAL ACTIVATOR RHAS"/>
    <property type="match status" value="1"/>
</dbReference>